<protein>
    <submittedName>
        <fullName evidence="2">Transposase, is4-like protein</fullName>
    </submittedName>
</protein>
<dbReference type="STRING" id="1278073.MYSTI_01538"/>
<dbReference type="eggNOG" id="COG3293">
    <property type="taxonomic scope" value="Bacteria"/>
</dbReference>
<gene>
    <name evidence="2" type="ordered locus">MYSTI_01538</name>
</gene>
<proteinExistence type="predicted"/>
<name>L7U3X2_MYXSD</name>
<reference evidence="2 3" key="1">
    <citation type="journal article" date="2013" name="Genome Announc.">
        <title>Complete genome sequence of Myxococcus stipitatus strain DSM 14675, a fruiting myxobacterium.</title>
        <authorList>
            <person name="Huntley S."/>
            <person name="Kneip S."/>
            <person name="Treuner-Lange A."/>
            <person name="Sogaard-Andersen L."/>
        </authorList>
    </citation>
    <scope>NUCLEOTIDE SEQUENCE [LARGE SCALE GENOMIC DNA]</scope>
    <source>
        <strain evidence="3">DSM 14675 / JCM 12634 / Mx s8</strain>
    </source>
</reference>
<evidence type="ECO:0000313" key="2">
    <source>
        <dbReference type="EMBL" id="AGC42878.1"/>
    </source>
</evidence>
<sequence>MKATGLCHPSSAYRRFREWLTAGVFREFWRQGLIAYDGLARIDWRWLALDGTQGKAPLGGGKTAPIPPTERSGGHQAQSADRFARRPPRPRGRWSQHERLQAGALHA</sequence>
<dbReference type="EMBL" id="CP004025">
    <property type="protein sequence ID" value="AGC42878.1"/>
    <property type="molecule type" value="Genomic_DNA"/>
</dbReference>
<feature type="compositionally biased region" description="Basic residues" evidence="1">
    <location>
        <begin position="85"/>
        <end position="94"/>
    </location>
</feature>
<evidence type="ECO:0000313" key="3">
    <source>
        <dbReference type="Proteomes" id="UP000011131"/>
    </source>
</evidence>
<dbReference type="KEGG" id="msd:MYSTI_01538"/>
<evidence type="ECO:0000256" key="1">
    <source>
        <dbReference type="SAM" id="MobiDB-lite"/>
    </source>
</evidence>
<keyword evidence="3" id="KW-1185">Reference proteome</keyword>
<feature type="region of interest" description="Disordered" evidence="1">
    <location>
        <begin position="53"/>
        <end position="107"/>
    </location>
</feature>
<accession>L7U3X2</accession>
<dbReference type="HOGENOM" id="CLU_2207181_0_0_7"/>
<dbReference type="AlphaFoldDB" id="L7U3X2"/>
<dbReference type="Proteomes" id="UP000011131">
    <property type="component" value="Chromosome"/>
</dbReference>
<organism evidence="2 3">
    <name type="scientific">Myxococcus stipitatus (strain DSM 14675 / JCM 12634 / Mx s8)</name>
    <dbReference type="NCBI Taxonomy" id="1278073"/>
    <lineage>
        <taxon>Bacteria</taxon>
        <taxon>Pseudomonadati</taxon>
        <taxon>Myxococcota</taxon>
        <taxon>Myxococcia</taxon>
        <taxon>Myxococcales</taxon>
        <taxon>Cystobacterineae</taxon>
        <taxon>Myxococcaceae</taxon>
        <taxon>Myxococcus</taxon>
    </lineage>
</organism>